<gene>
    <name evidence="1" type="ORF">O4328_42990</name>
    <name evidence="2" type="ORF">Q5707_39375</name>
    <name evidence="3" type="ORF">Q5707_45620</name>
</gene>
<evidence type="ECO:0000313" key="3">
    <source>
        <dbReference type="EMBL" id="WLF52621.1"/>
    </source>
</evidence>
<evidence type="ECO:0000313" key="2">
    <source>
        <dbReference type="EMBL" id="WLF51582.1"/>
    </source>
</evidence>
<evidence type="ECO:0008006" key="6">
    <source>
        <dbReference type="Google" id="ProtNLM"/>
    </source>
</evidence>
<proteinExistence type="predicted"/>
<dbReference type="EMBL" id="CP130956">
    <property type="protein sequence ID" value="WLF52621.1"/>
    <property type="molecule type" value="Genomic_DNA"/>
</dbReference>
<dbReference type="RefSeq" id="WP_269592964.1">
    <property type="nucleotide sequence ID" value="NZ_CP130956.1"/>
</dbReference>
<name>A0AAX3YQ27_RHOOP</name>
<keyword evidence="2" id="KW-0614">Plasmid</keyword>
<evidence type="ECO:0000313" key="4">
    <source>
        <dbReference type="Proteomes" id="UP001066327"/>
    </source>
</evidence>
<keyword evidence="4" id="KW-1185">Reference proteome</keyword>
<evidence type="ECO:0000313" key="5">
    <source>
        <dbReference type="Proteomes" id="UP001231166"/>
    </source>
</evidence>
<dbReference type="Proteomes" id="UP001066327">
    <property type="component" value="Unassembled WGS sequence"/>
</dbReference>
<dbReference type="AlphaFoldDB" id="A0AAX3YQ27"/>
<protein>
    <recommendedName>
        <fullName evidence="6">Hedgehog/Intein (Hint) domain-containing protein</fullName>
    </recommendedName>
</protein>
<geneLocation type="plasmid" evidence="2 5">
    <name>pRho-VOC14-L</name>
</geneLocation>
<reference evidence="2" key="2">
    <citation type="submission" date="2023-07" db="EMBL/GenBank/DDBJ databases">
        <title>Genomic analysis of Rhodococcus opacus VOC-14 with glycol ethers degradation activity.</title>
        <authorList>
            <person name="Narkevich D.A."/>
            <person name="Hlushen A.M."/>
            <person name="Akhremchuk A.E."/>
            <person name="Sikolenko M.A."/>
            <person name="Valentovich L.N."/>
        </authorList>
    </citation>
    <scope>NUCLEOTIDE SEQUENCE</scope>
    <source>
        <strain evidence="2">VOC-14</strain>
        <plasmid evidence="2">pRho-VOC14-L</plasmid>
    </source>
</reference>
<dbReference type="EMBL" id="JAPWIS010000045">
    <property type="protein sequence ID" value="MCZ4590310.1"/>
    <property type="molecule type" value="Genomic_DNA"/>
</dbReference>
<accession>A0AAX3YQ27</accession>
<evidence type="ECO:0000313" key="1">
    <source>
        <dbReference type="EMBL" id="MCZ4590310.1"/>
    </source>
</evidence>
<reference evidence="1" key="1">
    <citation type="submission" date="2022-12" db="EMBL/GenBank/DDBJ databases">
        <authorList>
            <person name="Krivoruchko A.V."/>
            <person name="Elkin A."/>
        </authorList>
    </citation>
    <scope>NUCLEOTIDE SEQUENCE</scope>
    <source>
        <strain evidence="1">IEGM 249</strain>
    </source>
</reference>
<dbReference type="Proteomes" id="UP001231166">
    <property type="component" value="Plasmid pRho-VOC14-L"/>
</dbReference>
<sequence length="226" mass="24803">MPVHQDQQSFEDWQTKTVKRGIIELAAGTKLGNRVAHLQPCADESAVPSIDPELAALMGVQPHYAHPMVLLQNYSNSDKHHAIRMAAARGVVQRLDEPFFGSDRSMRPIEVGDVLTTTRPGTPVVVDASMAVHVLRPDGAVWVAPARELDHLYRHVCNTVIPTLVTGFALTKSLPPQIELGDTGDCDSERILHGGWQSAYERMAAVTDAAYHQSLTTAPQFPTRRT</sequence>
<dbReference type="EMBL" id="CP130956">
    <property type="protein sequence ID" value="WLF51582.1"/>
    <property type="molecule type" value="Genomic_DNA"/>
</dbReference>
<organism evidence="2 5">
    <name type="scientific">Rhodococcus opacus</name>
    <name type="common">Nocardia opaca</name>
    <dbReference type="NCBI Taxonomy" id="37919"/>
    <lineage>
        <taxon>Bacteria</taxon>
        <taxon>Bacillati</taxon>
        <taxon>Actinomycetota</taxon>
        <taxon>Actinomycetes</taxon>
        <taxon>Mycobacteriales</taxon>
        <taxon>Nocardiaceae</taxon>
        <taxon>Rhodococcus</taxon>
    </lineage>
</organism>